<dbReference type="EMBL" id="CTRP01000005">
    <property type="protein sequence ID" value="CQR71826.1"/>
    <property type="molecule type" value="Genomic_DNA"/>
</dbReference>
<dbReference type="Proteomes" id="UP000049855">
    <property type="component" value="Unassembled WGS sequence"/>
</dbReference>
<evidence type="ECO:0000259" key="3">
    <source>
        <dbReference type="Pfam" id="PF23477"/>
    </source>
</evidence>
<evidence type="ECO:0000256" key="1">
    <source>
        <dbReference type="SAM" id="MobiDB-lite"/>
    </source>
</evidence>
<dbReference type="Pfam" id="PF13451">
    <property type="entry name" value="zf_Tbcl"/>
    <property type="match status" value="1"/>
</dbReference>
<dbReference type="InterPro" id="IPR025306">
    <property type="entry name" value="Zn-bnd_dom_prob"/>
</dbReference>
<proteinExistence type="predicted"/>
<evidence type="ECO:0000259" key="2">
    <source>
        <dbReference type="Pfam" id="PF13451"/>
    </source>
</evidence>
<accession>A0A0U1KWV6</accession>
<organism evidence="4 5">
    <name type="scientific">Sporomusa ovata</name>
    <dbReference type="NCBI Taxonomy" id="2378"/>
    <lineage>
        <taxon>Bacteria</taxon>
        <taxon>Bacillati</taxon>
        <taxon>Bacillota</taxon>
        <taxon>Negativicutes</taxon>
        <taxon>Selenomonadales</taxon>
        <taxon>Sporomusaceae</taxon>
        <taxon>Sporomusa</taxon>
    </lineage>
</organism>
<evidence type="ECO:0000313" key="5">
    <source>
        <dbReference type="Proteomes" id="UP000049855"/>
    </source>
</evidence>
<dbReference type="RefSeq" id="WP_021168900.1">
    <property type="nucleotide sequence ID" value="NZ_CTRP01000005.1"/>
</dbReference>
<reference evidence="5" key="1">
    <citation type="submission" date="2015-03" db="EMBL/GenBank/DDBJ databases">
        <authorList>
            <person name="Nijsse Bart"/>
        </authorList>
    </citation>
    <scope>NUCLEOTIDE SEQUENCE [LARGE SCALE GENOMIC DNA]</scope>
</reference>
<feature type="domain" description="Probable zinc-binding" evidence="2">
    <location>
        <begin position="3"/>
        <end position="49"/>
    </location>
</feature>
<name>A0A0U1KWV6_9FIRM</name>
<evidence type="ECO:0000313" key="4">
    <source>
        <dbReference type="EMBL" id="CQR71826.1"/>
    </source>
</evidence>
<dbReference type="NCBIfam" id="TIGR04272">
    <property type="entry name" value="cxxc_cxxc_Mbark"/>
    <property type="match status" value="1"/>
</dbReference>
<feature type="domain" description="CxxC-x17-CxxC" evidence="3">
    <location>
        <begin position="62"/>
        <end position="97"/>
    </location>
</feature>
<gene>
    <name evidence="4" type="ORF">SpAn4DRAFT_3692</name>
</gene>
<feature type="region of interest" description="Disordered" evidence="1">
    <location>
        <begin position="42"/>
        <end position="62"/>
    </location>
</feature>
<protein>
    <submittedName>
        <fullName evidence="4">Uncharacterized protein</fullName>
    </submittedName>
</protein>
<sequence>MAEDKTLTCRDCNAPFVFTASEQDFYAEKGFTNEPGRCPECRAARKQSSGGANRRDNNRPQREMHAVTCSECGKQTEVPFRPSGDRPVYCRECFNQNNSRY</sequence>
<dbReference type="Pfam" id="PF23477">
    <property type="entry name" value="zf_Tbcl_2"/>
    <property type="match status" value="1"/>
</dbReference>
<dbReference type="InterPro" id="IPR026363">
    <property type="entry name" value="CxxC-x17-CxxC_dom"/>
</dbReference>
<feature type="compositionally biased region" description="Basic and acidic residues" evidence="1">
    <location>
        <begin position="53"/>
        <end position="62"/>
    </location>
</feature>
<keyword evidence="5" id="KW-1185">Reference proteome</keyword>
<dbReference type="AlphaFoldDB" id="A0A0U1KWV6"/>